<dbReference type="EMBL" id="JACOOY010000006">
    <property type="protein sequence ID" value="MBC5664855.1"/>
    <property type="molecule type" value="Genomic_DNA"/>
</dbReference>
<name>A0ABR7EW50_9FIRM</name>
<gene>
    <name evidence="2" type="ORF">H8S07_06130</name>
</gene>
<dbReference type="RefSeq" id="WP_021860547.1">
    <property type="nucleotide sequence ID" value="NZ_JACOOY010000006.1"/>
</dbReference>
<comment type="caution">
    <text evidence="2">The sequence shown here is derived from an EMBL/GenBank/DDBJ whole genome shotgun (WGS) entry which is preliminary data.</text>
</comment>
<reference evidence="2 3" key="1">
    <citation type="submission" date="2020-08" db="EMBL/GenBank/DDBJ databases">
        <title>Genome public.</title>
        <authorList>
            <person name="Liu C."/>
            <person name="Sun Q."/>
        </authorList>
    </citation>
    <scope>NUCLEOTIDE SEQUENCE [LARGE SCALE GENOMIC DNA]</scope>
    <source>
        <strain evidence="2 3">NSJ-36</strain>
    </source>
</reference>
<evidence type="ECO:0000256" key="1">
    <source>
        <dbReference type="SAM" id="Phobius"/>
    </source>
</evidence>
<dbReference type="NCBIfam" id="NF033493">
    <property type="entry name" value="MetS_like_NSS"/>
    <property type="match status" value="1"/>
</dbReference>
<evidence type="ECO:0000313" key="3">
    <source>
        <dbReference type="Proteomes" id="UP000647235"/>
    </source>
</evidence>
<keyword evidence="3" id="KW-1185">Reference proteome</keyword>
<proteinExistence type="predicted"/>
<dbReference type="Proteomes" id="UP000647235">
    <property type="component" value="Unassembled WGS sequence"/>
</dbReference>
<keyword evidence="1" id="KW-1133">Transmembrane helix</keyword>
<protein>
    <submittedName>
        <fullName evidence="2">MetS family NSS transporter small subunit</fullName>
    </submittedName>
</protein>
<feature type="transmembrane region" description="Helical" evidence="1">
    <location>
        <begin position="6"/>
        <end position="24"/>
    </location>
</feature>
<accession>A0ABR7EW50</accession>
<organism evidence="2 3">
    <name type="scientific">Dorea hominis</name>
    <dbReference type="NCBI Taxonomy" id="2763040"/>
    <lineage>
        <taxon>Bacteria</taxon>
        <taxon>Bacillati</taxon>
        <taxon>Bacillota</taxon>
        <taxon>Clostridia</taxon>
        <taxon>Lachnospirales</taxon>
        <taxon>Lachnospiraceae</taxon>
        <taxon>Dorea</taxon>
    </lineage>
</organism>
<keyword evidence="1" id="KW-0812">Transmembrane</keyword>
<evidence type="ECO:0000313" key="2">
    <source>
        <dbReference type="EMBL" id="MBC5664855.1"/>
    </source>
</evidence>
<keyword evidence="1" id="KW-0472">Membrane</keyword>
<sequence>MTMDAIIMMVITIVGYVGGFVYFLSRVFKKERMKAKEQSK</sequence>